<dbReference type="EMBL" id="JBHSCL010000005">
    <property type="protein sequence ID" value="MFC4220689.1"/>
    <property type="molecule type" value="Genomic_DNA"/>
</dbReference>
<accession>A0ABV8PME9</accession>
<dbReference type="Proteomes" id="UP001595841">
    <property type="component" value="Unassembled WGS sequence"/>
</dbReference>
<dbReference type="RefSeq" id="WP_379764539.1">
    <property type="nucleotide sequence ID" value="NZ_JBHSCL010000005.1"/>
</dbReference>
<sequence>MESLKVLKKDFISIDSAPLLQKNKIYGGTVVPAGQSEAEADFVLECIKDDSINQNHG</sequence>
<protein>
    <submittedName>
        <fullName evidence="1">Uncharacterized protein</fullName>
    </submittedName>
</protein>
<organism evidence="1 2">
    <name type="scientific">Flagellimonas marina</name>
    <dbReference type="NCBI Taxonomy" id="1775168"/>
    <lineage>
        <taxon>Bacteria</taxon>
        <taxon>Pseudomonadati</taxon>
        <taxon>Bacteroidota</taxon>
        <taxon>Flavobacteriia</taxon>
        <taxon>Flavobacteriales</taxon>
        <taxon>Flavobacteriaceae</taxon>
        <taxon>Flagellimonas</taxon>
    </lineage>
</organism>
<gene>
    <name evidence="1" type="ORF">ACFOWS_11115</name>
</gene>
<reference evidence="2" key="1">
    <citation type="journal article" date="2019" name="Int. J. Syst. Evol. Microbiol.">
        <title>The Global Catalogue of Microorganisms (GCM) 10K type strain sequencing project: providing services to taxonomists for standard genome sequencing and annotation.</title>
        <authorList>
            <consortium name="The Broad Institute Genomics Platform"/>
            <consortium name="The Broad Institute Genome Sequencing Center for Infectious Disease"/>
            <person name="Wu L."/>
            <person name="Ma J."/>
        </authorList>
    </citation>
    <scope>NUCLEOTIDE SEQUENCE [LARGE SCALE GENOMIC DNA]</scope>
    <source>
        <strain evidence="2">CGMCC 1.15774</strain>
    </source>
</reference>
<keyword evidence="2" id="KW-1185">Reference proteome</keyword>
<comment type="caution">
    <text evidence="1">The sequence shown here is derived from an EMBL/GenBank/DDBJ whole genome shotgun (WGS) entry which is preliminary data.</text>
</comment>
<evidence type="ECO:0000313" key="2">
    <source>
        <dbReference type="Proteomes" id="UP001595841"/>
    </source>
</evidence>
<evidence type="ECO:0000313" key="1">
    <source>
        <dbReference type="EMBL" id="MFC4220689.1"/>
    </source>
</evidence>
<proteinExistence type="predicted"/>
<name>A0ABV8PME9_9FLAO</name>